<feature type="domain" description="tRNA-guanine(15) transglycosylase-like" evidence="8">
    <location>
        <begin position="17"/>
        <end position="371"/>
    </location>
</feature>
<dbReference type="GO" id="GO:0008616">
    <property type="term" value="P:tRNA queuosine(34) biosynthetic process"/>
    <property type="evidence" value="ECO:0007669"/>
    <property type="project" value="UniProtKB-UniRule"/>
</dbReference>
<feature type="binding site" evidence="7">
    <location>
        <position position="193"/>
    </location>
    <ligand>
        <name>substrate</name>
    </ligand>
</feature>
<evidence type="ECO:0000256" key="1">
    <source>
        <dbReference type="ARBA" id="ARBA00022676"/>
    </source>
</evidence>
<dbReference type="OrthoDB" id="9805417at2"/>
<dbReference type="Proteomes" id="UP000053797">
    <property type="component" value="Unassembled WGS sequence"/>
</dbReference>
<feature type="binding site" evidence="7">
    <location>
        <position position="150"/>
    </location>
    <ligand>
        <name>substrate</name>
    </ligand>
</feature>
<name>A0A0V8GJX5_9BACL</name>
<dbReference type="GO" id="GO:0005829">
    <property type="term" value="C:cytosol"/>
    <property type="evidence" value="ECO:0007669"/>
    <property type="project" value="TreeGrafter"/>
</dbReference>
<dbReference type="NCBIfam" id="TIGR00430">
    <property type="entry name" value="Q_tRNA_tgt"/>
    <property type="match status" value="1"/>
</dbReference>
<feature type="active site" description="Proton acceptor" evidence="7">
    <location>
        <position position="96"/>
    </location>
</feature>
<evidence type="ECO:0000256" key="6">
    <source>
        <dbReference type="ARBA" id="ARBA00050112"/>
    </source>
</evidence>
<dbReference type="InterPro" id="IPR004803">
    <property type="entry name" value="TGT"/>
</dbReference>
<feature type="binding site" evidence="7">
    <location>
        <begin position="96"/>
        <end position="100"/>
    </location>
    <ligand>
        <name>substrate</name>
    </ligand>
</feature>
<comment type="subunit">
    <text evidence="7">Homodimer. Within each dimer, one monomer is responsible for RNA recognition and catalysis, while the other monomer binds to the replacement base PreQ1.</text>
</comment>
<comment type="similarity">
    <text evidence="7">Belongs to the queuine tRNA-ribosyltransferase family.</text>
</comment>
<evidence type="ECO:0000313" key="9">
    <source>
        <dbReference type="EMBL" id="KSU50438.1"/>
    </source>
</evidence>
<keyword evidence="5 7" id="KW-0862">Zinc</keyword>
<dbReference type="NCBIfam" id="TIGR00449">
    <property type="entry name" value="tgt_general"/>
    <property type="match status" value="1"/>
</dbReference>
<feature type="binding site" evidence="7">
    <location>
        <position position="310"/>
    </location>
    <ligand>
        <name>Zn(2+)</name>
        <dbReference type="ChEBI" id="CHEBI:29105"/>
    </ligand>
</feature>
<keyword evidence="2 7" id="KW-0808">Transferase</keyword>
<dbReference type="InterPro" id="IPR050076">
    <property type="entry name" value="ArchSynthase1/Queuine_TRR"/>
</dbReference>
<comment type="function">
    <text evidence="7">Catalyzes the base-exchange of a guanine (G) residue with the queuine precursor 7-aminomethyl-7-deazaguanine (PreQ1) at position 34 (anticodon wobble position) in tRNAs with GU(N) anticodons (tRNA-Asp, -Asn, -His and -Tyr). Catalysis occurs through a double-displacement mechanism. The nucleophile active site attacks the C1' of nucleotide 34 to detach the guanine base from the RNA, forming a covalent enzyme-RNA intermediate. The proton acceptor active site deprotonates the incoming PreQ1, allowing a nucleophilic attack on the C1' of the ribose to form the product. After dissociation, two additional enzymatic reactions on the tRNA convert PreQ1 to queuine (Q), resulting in the hypermodified nucleoside queuosine (7-(((4,5-cis-dihydroxy-2-cyclopenten-1-yl)amino)methyl)-7-deazaguanosine).</text>
</comment>
<dbReference type="PANTHER" id="PTHR46499">
    <property type="entry name" value="QUEUINE TRNA-RIBOSYLTRANSFERASE"/>
    <property type="match status" value="1"/>
</dbReference>
<keyword evidence="4 7" id="KW-0671">Queuosine biosynthesis</keyword>
<comment type="catalytic activity">
    <reaction evidence="6 7">
        <text>7-aminomethyl-7-carbaguanine + guanosine(34) in tRNA = 7-aminomethyl-7-carbaguanosine(34) in tRNA + guanine</text>
        <dbReference type="Rhea" id="RHEA:24104"/>
        <dbReference type="Rhea" id="RHEA-COMP:10341"/>
        <dbReference type="Rhea" id="RHEA-COMP:10342"/>
        <dbReference type="ChEBI" id="CHEBI:16235"/>
        <dbReference type="ChEBI" id="CHEBI:58703"/>
        <dbReference type="ChEBI" id="CHEBI:74269"/>
        <dbReference type="ChEBI" id="CHEBI:82833"/>
        <dbReference type="EC" id="2.4.2.29"/>
    </reaction>
</comment>
<protein>
    <recommendedName>
        <fullName evidence="7">Queuine tRNA-ribosyltransferase</fullName>
        <ecNumber evidence="7">2.4.2.29</ecNumber>
    </recommendedName>
    <alternativeName>
        <fullName evidence="7">Guanine insertion enzyme</fullName>
    </alternativeName>
    <alternativeName>
        <fullName evidence="7">tRNA-guanine transglycosylase</fullName>
    </alternativeName>
</protein>
<organism evidence="9 10">
    <name type="scientific">Exiguobacterium indicum</name>
    <dbReference type="NCBI Taxonomy" id="296995"/>
    <lineage>
        <taxon>Bacteria</taxon>
        <taxon>Bacillati</taxon>
        <taxon>Bacillota</taxon>
        <taxon>Bacilli</taxon>
        <taxon>Bacillales</taxon>
        <taxon>Bacillales Family XII. Incertae Sedis</taxon>
        <taxon>Exiguobacterium</taxon>
    </lineage>
</organism>
<evidence type="ECO:0000259" key="8">
    <source>
        <dbReference type="Pfam" id="PF01702"/>
    </source>
</evidence>
<feature type="binding site" evidence="7">
    <location>
        <position position="220"/>
    </location>
    <ligand>
        <name>substrate</name>
    </ligand>
</feature>
<comment type="pathway">
    <text evidence="7">tRNA modification; tRNA-queuosine biosynthesis.</text>
</comment>
<dbReference type="EMBL" id="LNQL01000001">
    <property type="protein sequence ID" value="KSU50438.1"/>
    <property type="molecule type" value="Genomic_DNA"/>
</dbReference>
<dbReference type="Gene3D" id="3.20.20.105">
    <property type="entry name" value="Queuine tRNA-ribosyltransferase-like"/>
    <property type="match status" value="1"/>
</dbReference>
<dbReference type="FunFam" id="3.20.20.105:FF:000001">
    <property type="entry name" value="Queuine tRNA-ribosyltransferase"/>
    <property type="match status" value="1"/>
</dbReference>
<dbReference type="RefSeq" id="WP_058264759.1">
    <property type="nucleotide sequence ID" value="NZ_FMYN01000001.1"/>
</dbReference>
<feature type="binding site" evidence="7">
    <location>
        <position position="308"/>
    </location>
    <ligand>
        <name>Zn(2+)</name>
        <dbReference type="ChEBI" id="CHEBI:29105"/>
    </ligand>
</feature>
<dbReference type="InterPro" id="IPR002616">
    <property type="entry name" value="tRNA_ribo_trans-like"/>
</dbReference>
<feature type="binding site" evidence="7">
    <location>
        <position position="339"/>
    </location>
    <ligand>
        <name>Zn(2+)</name>
        <dbReference type="ChEBI" id="CHEBI:29105"/>
    </ligand>
</feature>
<evidence type="ECO:0000256" key="2">
    <source>
        <dbReference type="ARBA" id="ARBA00022679"/>
    </source>
</evidence>
<feature type="region of interest" description="RNA binding" evidence="7">
    <location>
        <begin position="251"/>
        <end position="257"/>
    </location>
</feature>
<reference evidence="9 10" key="1">
    <citation type="journal article" date="2015" name="Int. J. Syst. Evol. Microbiol.">
        <title>Exiguobacterium enclense sp. nov., isolated from sediment.</title>
        <authorList>
            <person name="Dastager S.G."/>
            <person name="Mawlankar R."/>
            <person name="Sonalkar V.V."/>
            <person name="Thorat M.N."/>
            <person name="Mual P."/>
            <person name="Verma A."/>
            <person name="Krishnamurthi S."/>
            <person name="Tang S.K."/>
            <person name="Li W.J."/>
        </authorList>
    </citation>
    <scope>NUCLEOTIDE SEQUENCE [LARGE SCALE GENOMIC DNA]</scope>
    <source>
        <strain evidence="9 10">NIO-1109</strain>
    </source>
</reference>
<proteinExistence type="inferred from homology"/>
<sequence length="381" mass="43106">MTKHAVTYEHIKTCKQSGARLGIVHTPHGSFETPVFMPVGTQATVKTMAPEQIKDMNANIILANTYHLWVRPGHDVIKEAGGLHKFMNWDGAILTDSGGFQVFSLADLRNISEEGVHFRNHLNGDKLFLSPEKAMEIQNALGSDIMMAFDECPPYPASHEYMKASVERTSRWAERCLAAHERPHDQALFGIIQGGEYEDLRRQSAKDLVALDFPGYAVGGLSVGEPKDVMYRALEFTTPLMPEDKPRYLMGVGSPDALIEGAIRGIDMFDCVLPTRIARNGTLMTSQGRLVVRNAKYARDFRPLDEKCDCYACKNYSRSYIHHLIRAQETFGLHLCSTHNLHFLVKMMEGVRQAIREDRLLDFKEEFFEEYGYNLPNAKNF</sequence>
<evidence type="ECO:0000256" key="7">
    <source>
        <dbReference type="HAMAP-Rule" id="MF_00168"/>
    </source>
</evidence>
<evidence type="ECO:0000256" key="5">
    <source>
        <dbReference type="ARBA" id="ARBA00022833"/>
    </source>
</evidence>
<evidence type="ECO:0000313" key="10">
    <source>
        <dbReference type="Proteomes" id="UP000053797"/>
    </source>
</evidence>
<dbReference type="PANTHER" id="PTHR46499:SF1">
    <property type="entry name" value="QUEUINE TRNA-RIBOSYLTRANSFERASE"/>
    <property type="match status" value="1"/>
</dbReference>
<feature type="region of interest" description="RNA binding; important for wobble base 34 recognition" evidence="7">
    <location>
        <begin position="275"/>
        <end position="279"/>
    </location>
</feature>
<dbReference type="EC" id="2.4.2.29" evidence="7"/>
<dbReference type="SUPFAM" id="SSF51713">
    <property type="entry name" value="tRNA-guanine transglycosylase"/>
    <property type="match status" value="1"/>
</dbReference>
<keyword evidence="3 7" id="KW-0819">tRNA processing</keyword>
<dbReference type="HAMAP" id="MF_00168">
    <property type="entry name" value="Q_tRNA_Tgt"/>
    <property type="match status" value="1"/>
</dbReference>
<evidence type="ECO:0000256" key="3">
    <source>
        <dbReference type="ARBA" id="ARBA00022694"/>
    </source>
</evidence>
<comment type="caution">
    <text evidence="9">The sequence shown here is derived from an EMBL/GenBank/DDBJ whole genome shotgun (WGS) entry which is preliminary data.</text>
</comment>
<dbReference type="AlphaFoldDB" id="A0A0V8GJX5"/>
<dbReference type="InterPro" id="IPR036511">
    <property type="entry name" value="TGT-like_sf"/>
</dbReference>
<keyword evidence="1 7" id="KW-0328">Glycosyltransferase</keyword>
<comment type="cofactor">
    <cofactor evidence="7">
        <name>Zn(2+)</name>
        <dbReference type="ChEBI" id="CHEBI:29105"/>
    </cofactor>
    <text evidence="7">Binds 1 zinc ion per subunit.</text>
</comment>
<evidence type="ECO:0000256" key="4">
    <source>
        <dbReference type="ARBA" id="ARBA00022785"/>
    </source>
</evidence>
<accession>A0A0V8GJX5</accession>
<gene>
    <name evidence="7" type="primary">tgt</name>
    <name evidence="9" type="ORF">AS033_03390</name>
</gene>
<feature type="binding site" evidence="7">
    <location>
        <position position="313"/>
    </location>
    <ligand>
        <name>Zn(2+)</name>
        <dbReference type="ChEBI" id="CHEBI:29105"/>
    </ligand>
</feature>
<dbReference type="GO" id="GO:0008479">
    <property type="term" value="F:tRNA-guanosine(34) queuine transglycosylase activity"/>
    <property type="evidence" value="ECO:0007669"/>
    <property type="project" value="UniProtKB-UniRule"/>
</dbReference>
<feature type="active site" description="Nucleophile" evidence="7">
    <location>
        <position position="270"/>
    </location>
</feature>
<dbReference type="Pfam" id="PF01702">
    <property type="entry name" value="TGT"/>
    <property type="match status" value="1"/>
</dbReference>
<keyword evidence="7" id="KW-0479">Metal-binding</keyword>
<dbReference type="UniPathway" id="UPA00392"/>
<dbReference type="GO" id="GO:0046872">
    <property type="term" value="F:metal ion binding"/>
    <property type="evidence" value="ECO:0007669"/>
    <property type="project" value="UniProtKB-KW"/>
</dbReference>